<keyword evidence="9 16" id="KW-0274">FAD</keyword>
<dbReference type="GO" id="GO:0005739">
    <property type="term" value="C:mitochondrion"/>
    <property type="evidence" value="ECO:0007669"/>
    <property type="project" value="UniProtKB-SubCell"/>
</dbReference>
<keyword evidence="12" id="KW-0249">Electron transport</keyword>
<dbReference type="Pfam" id="PF07992">
    <property type="entry name" value="Pyr_redox_2"/>
    <property type="match status" value="1"/>
</dbReference>
<sequence>MIRLKRMAVGAIRSFSSKITPIPRIAIIGSGPAGFYTAQHLLKSNSKLHVDIYEKLFAPYGLVRYGVAPDHPEVKNVISTFSKTAINDRCRWIGNVEIGRDISIRDMRKAYSALVFSYGCQIDKLLNIPGENLKGVYSAREFVEWYNGLPSASTLNPNLDCEDVVILGQGNVAIDVARMFLSPLDELRKTDISEYALDKISKSRVKRVHLVGRRGPLQAACTIAELRELTKLPNCFGIITHQEVEFLREKIKELPRPKKRMMELMLKIADSSIDNKIDFQKQWSLSFFKSPLEFLPSEENPDQLGKIRFSLNKLKDNIAYPTGETVELSTNLAFRSIGYRGVGIPGLPFDSERGLIPNKNGSVINERGLYCSGWIKRGPTGVIATTMNDGFETAKTILEDINSSRIDITSDQLGFDGLANSLKDIKVKPLNYQDWSKIDMIETQVGTAKGKSREKFVDIQEVFKLLDH</sequence>
<feature type="binding site" evidence="17">
    <location>
        <position position="62"/>
    </location>
    <ligand>
        <name>FAD</name>
        <dbReference type="ChEBI" id="CHEBI:57692"/>
    </ligand>
</feature>
<evidence type="ECO:0000256" key="8">
    <source>
        <dbReference type="ARBA" id="ARBA00022630"/>
    </source>
</evidence>
<feature type="binding site" evidence="17">
    <location>
        <begin position="381"/>
        <end position="383"/>
    </location>
    <ligand>
        <name>FAD</name>
        <dbReference type="ChEBI" id="CHEBI:57692"/>
    </ligand>
</feature>
<feature type="binding site" evidence="18">
    <location>
        <position position="225"/>
    </location>
    <ligand>
        <name>NADP(+)</name>
        <dbReference type="ChEBI" id="CHEBI:58349"/>
    </ligand>
</feature>
<feature type="binding site" evidence="17">
    <location>
        <position position="54"/>
    </location>
    <ligand>
        <name>FAD</name>
        <dbReference type="ChEBI" id="CHEBI:57692"/>
    </ligand>
</feature>
<dbReference type="GO" id="GO:0016491">
    <property type="term" value="F:oxidoreductase activity"/>
    <property type="evidence" value="ECO:0007669"/>
    <property type="project" value="UniProtKB-KW"/>
</dbReference>
<feature type="domain" description="FAD/NAD(P)-binding" evidence="19">
    <location>
        <begin position="24"/>
        <end position="181"/>
    </location>
</feature>
<evidence type="ECO:0000256" key="3">
    <source>
        <dbReference type="ARBA" id="ARBA00004731"/>
    </source>
</evidence>
<evidence type="ECO:0000256" key="2">
    <source>
        <dbReference type="ARBA" id="ARBA00004173"/>
    </source>
</evidence>
<dbReference type="OrthoDB" id="333024at2759"/>
<comment type="caution">
    <text evidence="20">The sequence shown here is derived from an EMBL/GenBank/DDBJ whole genome shotgun (WGS) entry which is preliminary data.</text>
</comment>
<feature type="binding site" evidence="18">
    <location>
        <begin position="169"/>
        <end position="172"/>
    </location>
    <ligand>
        <name>NADP(+)</name>
        <dbReference type="ChEBI" id="CHEBI:58349"/>
    </ligand>
</feature>
<dbReference type="PANTHER" id="PTHR48467">
    <property type="entry name" value="GLUTAMATE SYNTHASE 1 [NADH], CHLOROPLASTIC-LIKE"/>
    <property type="match status" value="1"/>
</dbReference>
<evidence type="ECO:0000256" key="16">
    <source>
        <dbReference type="PIRNR" id="PIRNR000362"/>
    </source>
</evidence>
<evidence type="ECO:0000256" key="12">
    <source>
        <dbReference type="ARBA" id="ARBA00022982"/>
    </source>
</evidence>
<feature type="binding site" evidence="17">
    <location>
        <position position="374"/>
    </location>
    <ligand>
        <name>FAD</name>
        <dbReference type="ChEBI" id="CHEBI:57692"/>
    </ligand>
</feature>
<dbReference type="EC" id="1.18.1.6" evidence="5 16"/>
<evidence type="ECO:0000256" key="11">
    <source>
        <dbReference type="ARBA" id="ARBA00022946"/>
    </source>
</evidence>
<comment type="subcellular location">
    <subcellularLocation>
        <location evidence="2 16">Mitochondrion</location>
    </subcellularLocation>
</comment>
<evidence type="ECO:0000256" key="13">
    <source>
        <dbReference type="ARBA" id="ARBA00023002"/>
    </source>
</evidence>
<evidence type="ECO:0000256" key="5">
    <source>
        <dbReference type="ARBA" id="ARBA00013219"/>
    </source>
</evidence>
<keyword evidence="7" id="KW-0813">Transport</keyword>
<evidence type="ECO:0000256" key="10">
    <source>
        <dbReference type="ARBA" id="ARBA00022857"/>
    </source>
</evidence>
<keyword evidence="8 16" id="KW-0285">Flavoprotein</keyword>
<comment type="catalytic activity">
    <reaction evidence="15 16">
        <text>2 reduced [adrenodoxin] + NADP(+) + H(+) = 2 oxidized [adrenodoxin] + NADPH</text>
        <dbReference type="Rhea" id="RHEA:42312"/>
        <dbReference type="Rhea" id="RHEA-COMP:9998"/>
        <dbReference type="Rhea" id="RHEA-COMP:9999"/>
        <dbReference type="ChEBI" id="CHEBI:15378"/>
        <dbReference type="ChEBI" id="CHEBI:33737"/>
        <dbReference type="ChEBI" id="CHEBI:33738"/>
        <dbReference type="ChEBI" id="CHEBI:57783"/>
        <dbReference type="ChEBI" id="CHEBI:58349"/>
        <dbReference type="EC" id="1.18.1.6"/>
    </reaction>
</comment>
<evidence type="ECO:0000313" key="21">
    <source>
        <dbReference type="Proteomes" id="UP000549394"/>
    </source>
</evidence>
<dbReference type="FunFam" id="3.50.50.60:FF:000036">
    <property type="entry name" value="NADPH:adrenodoxin oxidoreductase, mitochondrial"/>
    <property type="match status" value="1"/>
</dbReference>
<protein>
    <recommendedName>
        <fullName evidence="6 16">NADPH:adrenodoxin oxidoreductase, mitochondrial</fullName>
        <ecNumber evidence="5 16">1.18.1.6</ecNumber>
    </recommendedName>
</protein>
<evidence type="ECO:0000256" key="1">
    <source>
        <dbReference type="ARBA" id="ARBA00001974"/>
    </source>
</evidence>
<feature type="binding site" evidence="17">
    <location>
        <position position="98"/>
    </location>
    <ligand>
        <name>FAD</name>
        <dbReference type="ChEBI" id="CHEBI:57692"/>
    </ligand>
</feature>
<dbReference type="PANTHER" id="PTHR48467:SF1">
    <property type="entry name" value="GLUTAMATE SYNTHASE 1 [NADH], CHLOROPLASTIC-LIKE"/>
    <property type="match status" value="1"/>
</dbReference>
<dbReference type="Proteomes" id="UP000549394">
    <property type="component" value="Unassembled WGS sequence"/>
</dbReference>
<dbReference type="InterPro" id="IPR055275">
    <property type="entry name" value="Ferredox_Rdtase"/>
</dbReference>
<comment type="pathway">
    <text evidence="3">Steroid metabolism; cholesterol metabolism.</text>
</comment>
<name>A0A7I8VHZ4_9ANNE</name>
<keyword evidence="21" id="KW-1185">Reference proteome</keyword>
<dbReference type="AlphaFoldDB" id="A0A7I8VHZ4"/>
<evidence type="ECO:0000256" key="4">
    <source>
        <dbReference type="ARBA" id="ARBA00008312"/>
    </source>
</evidence>
<evidence type="ECO:0000256" key="9">
    <source>
        <dbReference type="ARBA" id="ARBA00022827"/>
    </source>
</evidence>
<dbReference type="Gene3D" id="3.50.50.60">
    <property type="entry name" value="FAD/NAD(P)-binding domain"/>
    <property type="match status" value="1"/>
</dbReference>
<dbReference type="PIRSF" id="PIRSF000362">
    <property type="entry name" value="FNR"/>
    <property type="match status" value="1"/>
</dbReference>
<feature type="binding site" evidence="17">
    <location>
        <position position="33"/>
    </location>
    <ligand>
        <name>FAD</name>
        <dbReference type="ChEBI" id="CHEBI:57692"/>
    </ligand>
</feature>
<dbReference type="UniPathway" id="UPA00296"/>
<dbReference type="Gene3D" id="3.40.50.720">
    <property type="entry name" value="NAD(P)-binding Rossmann-like Domain"/>
    <property type="match status" value="1"/>
</dbReference>
<dbReference type="GO" id="GO:0008203">
    <property type="term" value="P:cholesterol metabolic process"/>
    <property type="evidence" value="ECO:0007669"/>
    <property type="project" value="UniProtKB-UniPathway"/>
</dbReference>
<accession>A0A7I8VHZ4</accession>
<gene>
    <name evidence="20" type="ORF">DGYR_LOCUS4587</name>
</gene>
<feature type="binding site" evidence="18">
    <location>
        <position position="381"/>
    </location>
    <ligand>
        <name>NADP(+)</name>
        <dbReference type="ChEBI" id="CHEBI:58349"/>
    </ligand>
</feature>
<keyword evidence="11" id="KW-0809">Transit peptide</keyword>
<evidence type="ECO:0000256" key="14">
    <source>
        <dbReference type="ARBA" id="ARBA00023128"/>
    </source>
</evidence>
<comment type="similarity">
    <text evidence="4 16">Belongs to the ferredoxin--NADP reductase type 1 family.</text>
</comment>
<comment type="cofactor">
    <cofactor evidence="1 16 17">
        <name>FAD</name>
        <dbReference type="ChEBI" id="CHEBI:57692"/>
    </cofactor>
</comment>
<keyword evidence="14 16" id="KW-0496">Mitochondrion</keyword>
<dbReference type="EMBL" id="CAJFCJ010000006">
    <property type="protein sequence ID" value="CAD5115902.1"/>
    <property type="molecule type" value="Genomic_DNA"/>
</dbReference>
<dbReference type="InterPro" id="IPR023753">
    <property type="entry name" value="FAD/NAD-binding_dom"/>
</dbReference>
<evidence type="ECO:0000259" key="19">
    <source>
        <dbReference type="Pfam" id="PF07992"/>
    </source>
</evidence>
<dbReference type="InterPro" id="IPR036188">
    <property type="entry name" value="FAD/NAD-bd_sf"/>
</dbReference>
<keyword evidence="13 16" id="KW-0560">Oxidoreductase</keyword>
<proteinExistence type="inferred from homology"/>
<evidence type="ECO:0000256" key="17">
    <source>
        <dbReference type="PIRSR" id="PIRSR000362-1"/>
    </source>
</evidence>
<reference evidence="20 21" key="1">
    <citation type="submission" date="2020-08" db="EMBL/GenBank/DDBJ databases">
        <authorList>
            <person name="Hejnol A."/>
        </authorList>
    </citation>
    <scope>NUCLEOTIDE SEQUENCE [LARGE SCALE GENOMIC DNA]</scope>
</reference>
<feature type="binding site" evidence="18">
    <location>
        <begin position="213"/>
        <end position="214"/>
    </location>
    <ligand>
        <name>NADP(+)</name>
        <dbReference type="ChEBI" id="CHEBI:58349"/>
    </ligand>
</feature>
<evidence type="ECO:0000256" key="7">
    <source>
        <dbReference type="ARBA" id="ARBA00022448"/>
    </source>
</evidence>
<dbReference type="SUPFAM" id="SSF51971">
    <property type="entry name" value="Nucleotide-binding domain"/>
    <property type="match status" value="2"/>
</dbReference>
<evidence type="ECO:0000313" key="20">
    <source>
        <dbReference type="EMBL" id="CAD5115902.1"/>
    </source>
</evidence>
<dbReference type="InterPro" id="IPR021163">
    <property type="entry name" value="Ferredox_Rdtase_adrenod"/>
</dbReference>
<organism evidence="20 21">
    <name type="scientific">Dimorphilus gyrociliatus</name>
    <dbReference type="NCBI Taxonomy" id="2664684"/>
    <lineage>
        <taxon>Eukaryota</taxon>
        <taxon>Metazoa</taxon>
        <taxon>Spiralia</taxon>
        <taxon>Lophotrochozoa</taxon>
        <taxon>Annelida</taxon>
        <taxon>Polychaeta</taxon>
        <taxon>Polychaeta incertae sedis</taxon>
        <taxon>Dinophilidae</taxon>
        <taxon>Dimorphilus</taxon>
    </lineage>
</organism>
<dbReference type="PRINTS" id="PR00419">
    <property type="entry name" value="ADXRDTASE"/>
</dbReference>
<evidence type="ECO:0000256" key="15">
    <source>
        <dbReference type="ARBA" id="ARBA00048933"/>
    </source>
</evidence>
<evidence type="ECO:0000256" key="18">
    <source>
        <dbReference type="PIRSR" id="PIRSR000362-2"/>
    </source>
</evidence>
<keyword evidence="10 16" id="KW-0521">NADP</keyword>
<evidence type="ECO:0000256" key="6">
    <source>
        <dbReference type="ARBA" id="ARBA00016287"/>
    </source>
</evidence>